<evidence type="ECO:0000313" key="3">
    <source>
        <dbReference type="Proteomes" id="UP000755585"/>
    </source>
</evidence>
<evidence type="ECO:0000313" key="2">
    <source>
        <dbReference type="EMBL" id="MBP2351617.1"/>
    </source>
</evidence>
<dbReference type="Gene3D" id="3.40.309.10">
    <property type="entry name" value="Aldehyde Dehydrogenase, Chain A, domain 2"/>
    <property type="match status" value="1"/>
</dbReference>
<comment type="caution">
    <text evidence="2">The sequence shown here is derived from an EMBL/GenBank/DDBJ whole genome shotgun (WGS) entry which is preliminary data.</text>
</comment>
<accession>A0ABS4UIY1</accession>
<dbReference type="EMBL" id="JAGINT010000001">
    <property type="protein sequence ID" value="MBP2351617.1"/>
    <property type="molecule type" value="Genomic_DNA"/>
</dbReference>
<dbReference type="SUPFAM" id="SSF53720">
    <property type="entry name" value="ALDH-like"/>
    <property type="match status" value="1"/>
</dbReference>
<proteinExistence type="predicted"/>
<gene>
    <name evidence="2" type="ORF">JOF29_002700</name>
</gene>
<keyword evidence="3" id="KW-1185">Reference proteome</keyword>
<protein>
    <submittedName>
        <fullName evidence="2">Acyl-CoA reductase-like NAD-dependent aldehyde dehydrogenase</fullName>
    </submittedName>
</protein>
<dbReference type="Proteomes" id="UP000755585">
    <property type="component" value="Unassembled WGS sequence"/>
</dbReference>
<name>A0ABS4UIY1_9ACTN</name>
<reference evidence="2 3" key="1">
    <citation type="submission" date="2021-03" db="EMBL/GenBank/DDBJ databases">
        <title>Sequencing the genomes of 1000 actinobacteria strains.</title>
        <authorList>
            <person name="Klenk H.-P."/>
        </authorList>
    </citation>
    <scope>NUCLEOTIDE SEQUENCE [LARGE SCALE GENOMIC DNA]</scope>
    <source>
        <strain evidence="2 3">DSM 18824</strain>
    </source>
</reference>
<feature type="domain" description="Aldehyde dehydrogenase" evidence="1">
    <location>
        <begin position="13"/>
        <end position="84"/>
    </location>
</feature>
<dbReference type="InterPro" id="IPR016161">
    <property type="entry name" value="Ald_DH/histidinol_DH"/>
</dbReference>
<dbReference type="RefSeq" id="WP_209694500.1">
    <property type="nucleotide sequence ID" value="NZ_BAAAVU010000013.1"/>
</dbReference>
<evidence type="ECO:0000259" key="1">
    <source>
        <dbReference type="Pfam" id="PF00171"/>
    </source>
</evidence>
<dbReference type="Pfam" id="PF00171">
    <property type="entry name" value="Aldedh"/>
    <property type="match status" value="1"/>
</dbReference>
<organism evidence="2 3">
    <name type="scientific">Kribbella aluminosa</name>
    <dbReference type="NCBI Taxonomy" id="416017"/>
    <lineage>
        <taxon>Bacteria</taxon>
        <taxon>Bacillati</taxon>
        <taxon>Actinomycetota</taxon>
        <taxon>Actinomycetes</taxon>
        <taxon>Propionibacteriales</taxon>
        <taxon>Kribbellaceae</taxon>
        <taxon>Kribbella</taxon>
    </lineage>
</organism>
<dbReference type="InterPro" id="IPR015590">
    <property type="entry name" value="Aldehyde_DH_dom"/>
</dbReference>
<dbReference type="InterPro" id="IPR016163">
    <property type="entry name" value="Ald_DH_C"/>
</dbReference>
<sequence>MATVGPTLMVTPDAFAQRTVEAMRRLTVGPGMEPASQVGPLIDLRSRRKLTRVVGEIVAQGTEILLDGSNLSGPGCFSAPTVLHIAAP</sequence>